<comment type="caution">
    <text evidence="1">The sequence shown here is derived from an EMBL/GenBank/DDBJ whole genome shotgun (WGS) entry which is preliminary data.</text>
</comment>
<dbReference type="Pfam" id="PF13181">
    <property type="entry name" value="TPR_8"/>
    <property type="match status" value="1"/>
</dbReference>
<reference evidence="1" key="1">
    <citation type="journal article" date="2014" name="Front. Microbiol.">
        <title>High frequency of phylogenetically diverse reductive dehalogenase-homologous genes in deep subseafloor sedimentary metagenomes.</title>
        <authorList>
            <person name="Kawai M."/>
            <person name="Futagami T."/>
            <person name="Toyoda A."/>
            <person name="Takaki Y."/>
            <person name="Nishi S."/>
            <person name="Hori S."/>
            <person name="Arai W."/>
            <person name="Tsubouchi T."/>
            <person name="Morono Y."/>
            <person name="Uchiyama I."/>
            <person name="Ito T."/>
            <person name="Fujiyama A."/>
            <person name="Inagaki F."/>
            <person name="Takami H."/>
        </authorList>
    </citation>
    <scope>NUCLEOTIDE SEQUENCE</scope>
    <source>
        <strain evidence="1">Expedition CK06-06</strain>
    </source>
</reference>
<dbReference type="AlphaFoldDB" id="X1VQL6"/>
<protein>
    <submittedName>
        <fullName evidence="1">Uncharacterized protein</fullName>
    </submittedName>
</protein>
<dbReference type="SUPFAM" id="SSF48452">
    <property type="entry name" value="TPR-like"/>
    <property type="match status" value="1"/>
</dbReference>
<accession>X1VQL6</accession>
<proteinExistence type="predicted"/>
<dbReference type="PROSITE" id="PS50005">
    <property type="entry name" value="TPR"/>
    <property type="match status" value="1"/>
</dbReference>
<feature type="non-terminal residue" evidence="1">
    <location>
        <position position="1"/>
    </location>
</feature>
<sequence>AQKDPRRKISSMDKIGYCFYMKGWFADAIDVFSRAIEAHEIKDDGVAKELRYNLACSYEQQGDTEKALEIYRKIAQLDFGYKDVRQRVDKLRRKGTEPTSE</sequence>
<dbReference type="InterPro" id="IPR011990">
    <property type="entry name" value="TPR-like_helical_dom_sf"/>
</dbReference>
<name>X1VQL6_9ZZZZ</name>
<gene>
    <name evidence="1" type="ORF">S12H4_57363</name>
</gene>
<dbReference type="EMBL" id="BARW01037086">
    <property type="protein sequence ID" value="GAJ22602.1"/>
    <property type="molecule type" value="Genomic_DNA"/>
</dbReference>
<dbReference type="InterPro" id="IPR019734">
    <property type="entry name" value="TPR_rpt"/>
</dbReference>
<evidence type="ECO:0000313" key="1">
    <source>
        <dbReference type="EMBL" id="GAJ22602.1"/>
    </source>
</evidence>
<organism evidence="1">
    <name type="scientific">marine sediment metagenome</name>
    <dbReference type="NCBI Taxonomy" id="412755"/>
    <lineage>
        <taxon>unclassified sequences</taxon>
        <taxon>metagenomes</taxon>
        <taxon>ecological metagenomes</taxon>
    </lineage>
</organism>
<dbReference type="Gene3D" id="1.25.40.10">
    <property type="entry name" value="Tetratricopeptide repeat domain"/>
    <property type="match status" value="1"/>
</dbReference>